<evidence type="ECO:0000313" key="1">
    <source>
        <dbReference type="EMBL" id="CDQ79709.1"/>
    </source>
</evidence>
<dbReference type="EMBL" id="FR905492">
    <property type="protein sequence ID" value="CDQ79709.1"/>
    <property type="molecule type" value="Genomic_DNA"/>
</dbReference>
<organism evidence="1 2">
    <name type="scientific">Oncorhynchus mykiss</name>
    <name type="common">Rainbow trout</name>
    <name type="synonym">Salmo gairdneri</name>
    <dbReference type="NCBI Taxonomy" id="8022"/>
    <lineage>
        <taxon>Eukaryota</taxon>
        <taxon>Metazoa</taxon>
        <taxon>Chordata</taxon>
        <taxon>Craniata</taxon>
        <taxon>Vertebrata</taxon>
        <taxon>Euteleostomi</taxon>
        <taxon>Actinopterygii</taxon>
        <taxon>Neopterygii</taxon>
        <taxon>Teleostei</taxon>
        <taxon>Protacanthopterygii</taxon>
        <taxon>Salmoniformes</taxon>
        <taxon>Salmonidae</taxon>
        <taxon>Salmoninae</taxon>
        <taxon>Oncorhynchus</taxon>
    </lineage>
</organism>
<sequence>MALMDKHKVKRQRLDRICEGKEPWYHSAALNVPRNSWVAAVATGKRASCLFKKQQQPNQT</sequence>
<proteinExistence type="predicted"/>
<dbReference type="Proteomes" id="UP000193380">
    <property type="component" value="Unassembled WGS sequence"/>
</dbReference>
<gene>
    <name evidence="1" type="ORF">GSONMT00016237001</name>
</gene>
<dbReference type="AlphaFoldDB" id="A0A060XRH7"/>
<name>A0A060XRH7_ONCMY</name>
<reference evidence="1" key="2">
    <citation type="submission" date="2014-03" db="EMBL/GenBank/DDBJ databases">
        <authorList>
            <person name="Genoscope - CEA"/>
        </authorList>
    </citation>
    <scope>NUCLEOTIDE SEQUENCE</scope>
</reference>
<accession>A0A060XRH7</accession>
<protein>
    <submittedName>
        <fullName evidence="1">Uncharacterized protein</fullName>
    </submittedName>
</protein>
<evidence type="ECO:0000313" key="2">
    <source>
        <dbReference type="Proteomes" id="UP000193380"/>
    </source>
</evidence>
<reference evidence="1" key="1">
    <citation type="journal article" date="2014" name="Nat. Commun.">
        <title>The rainbow trout genome provides novel insights into evolution after whole-genome duplication in vertebrates.</title>
        <authorList>
            <person name="Berthelot C."/>
            <person name="Brunet F."/>
            <person name="Chalopin D."/>
            <person name="Juanchich A."/>
            <person name="Bernard M."/>
            <person name="Noel B."/>
            <person name="Bento P."/>
            <person name="Da Silva C."/>
            <person name="Labadie K."/>
            <person name="Alberti A."/>
            <person name="Aury J.M."/>
            <person name="Louis A."/>
            <person name="Dehais P."/>
            <person name="Bardou P."/>
            <person name="Montfort J."/>
            <person name="Klopp C."/>
            <person name="Cabau C."/>
            <person name="Gaspin C."/>
            <person name="Thorgaard G.H."/>
            <person name="Boussaha M."/>
            <person name="Quillet E."/>
            <person name="Guyomard R."/>
            <person name="Galiana D."/>
            <person name="Bobe J."/>
            <person name="Volff J.N."/>
            <person name="Genet C."/>
            <person name="Wincker P."/>
            <person name="Jaillon O."/>
            <person name="Roest Crollius H."/>
            <person name="Guiguen Y."/>
        </authorList>
    </citation>
    <scope>NUCLEOTIDE SEQUENCE [LARGE SCALE GENOMIC DNA]</scope>
</reference>
<dbReference type="PaxDb" id="8022-A0A060XRH7"/>